<dbReference type="GO" id="GO:0006631">
    <property type="term" value="P:fatty acid metabolic process"/>
    <property type="evidence" value="ECO:0007669"/>
    <property type="project" value="TreeGrafter"/>
</dbReference>
<evidence type="ECO:0000259" key="3">
    <source>
        <dbReference type="Pfam" id="PF00501"/>
    </source>
</evidence>
<dbReference type="InterPro" id="IPR000873">
    <property type="entry name" value="AMP-dep_synth/lig_dom"/>
</dbReference>
<dbReference type="PANTHER" id="PTHR43201">
    <property type="entry name" value="ACYL-COA SYNTHETASE"/>
    <property type="match status" value="1"/>
</dbReference>
<dbReference type="InterPro" id="IPR045851">
    <property type="entry name" value="AMP-bd_C_sf"/>
</dbReference>
<evidence type="ECO:0000313" key="6">
    <source>
        <dbReference type="Proteomes" id="UP000242469"/>
    </source>
</evidence>
<proteinExistence type="inferred from homology"/>
<organism evidence="5 6">
    <name type="scientific">Marinobacterium iners DSM 11526</name>
    <dbReference type="NCBI Taxonomy" id="1122198"/>
    <lineage>
        <taxon>Bacteria</taxon>
        <taxon>Pseudomonadati</taxon>
        <taxon>Pseudomonadota</taxon>
        <taxon>Gammaproteobacteria</taxon>
        <taxon>Oceanospirillales</taxon>
        <taxon>Oceanospirillaceae</taxon>
        <taxon>Marinobacterium</taxon>
    </lineage>
</organism>
<name>A0A1H3XY94_9GAMM</name>
<dbReference type="Gene3D" id="3.30.300.30">
    <property type="match status" value="1"/>
</dbReference>
<dbReference type="InterPro" id="IPR042099">
    <property type="entry name" value="ANL_N_sf"/>
</dbReference>
<feature type="domain" description="AMP-dependent synthetase/ligase" evidence="3">
    <location>
        <begin position="33"/>
        <end position="394"/>
    </location>
</feature>
<dbReference type="Proteomes" id="UP000242469">
    <property type="component" value="Unassembled WGS sequence"/>
</dbReference>
<dbReference type="OrthoDB" id="9803968at2"/>
<gene>
    <name evidence="5" type="ORF">SAMN02745729_101313</name>
</gene>
<dbReference type="Pfam" id="PF00501">
    <property type="entry name" value="AMP-binding"/>
    <property type="match status" value="1"/>
</dbReference>
<evidence type="ECO:0000256" key="2">
    <source>
        <dbReference type="ARBA" id="ARBA00022598"/>
    </source>
</evidence>
<protein>
    <submittedName>
        <fullName evidence="5">Acyl-CoA synthetase</fullName>
    </submittedName>
</protein>
<dbReference type="GO" id="GO:0031956">
    <property type="term" value="F:medium-chain fatty acid-CoA ligase activity"/>
    <property type="evidence" value="ECO:0007669"/>
    <property type="project" value="TreeGrafter"/>
</dbReference>
<keyword evidence="2" id="KW-0436">Ligase</keyword>
<dbReference type="CDD" id="cd04433">
    <property type="entry name" value="AFD_class_I"/>
    <property type="match status" value="1"/>
</dbReference>
<evidence type="ECO:0000313" key="5">
    <source>
        <dbReference type="EMBL" id="SEA04415.1"/>
    </source>
</evidence>
<feature type="domain" description="AMP-binding enzyme C-terminal" evidence="4">
    <location>
        <begin position="452"/>
        <end position="528"/>
    </location>
</feature>
<dbReference type="PANTHER" id="PTHR43201:SF5">
    <property type="entry name" value="MEDIUM-CHAIN ACYL-COA LIGASE ACSF2, MITOCHONDRIAL"/>
    <property type="match status" value="1"/>
</dbReference>
<dbReference type="STRING" id="1122198.SAMN02745729_101313"/>
<dbReference type="EMBL" id="FNRJ01000001">
    <property type="protein sequence ID" value="SEA04415.1"/>
    <property type="molecule type" value="Genomic_DNA"/>
</dbReference>
<dbReference type="Gene3D" id="3.40.50.12780">
    <property type="entry name" value="N-terminal domain of ligase-like"/>
    <property type="match status" value="1"/>
</dbReference>
<keyword evidence="6" id="KW-1185">Reference proteome</keyword>
<dbReference type="Pfam" id="PF13193">
    <property type="entry name" value="AMP-binding_C"/>
    <property type="match status" value="1"/>
</dbReference>
<dbReference type="RefSeq" id="WP_091821998.1">
    <property type="nucleotide sequence ID" value="NZ_FNRJ01000001.1"/>
</dbReference>
<dbReference type="InterPro" id="IPR025110">
    <property type="entry name" value="AMP-bd_C"/>
</dbReference>
<comment type="similarity">
    <text evidence="1">Belongs to the ATP-dependent AMP-binding enzyme family.</text>
</comment>
<evidence type="ECO:0000259" key="4">
    <source>
        <dbReference type="Pfam" id="PF13193"/>
    </source>
</evidence>
<dbReference type="AlphaFoldDB" id="A0A1H3XY94"/>
<evidence type="ECO:0000256" key="1">
    <source>
        <dbReference type="ARBA" id="ARBA00006432"/>
    </source>
</evidence>
<dbReference type="SUPFAM" id="SSF56801">
    <property type="entry name" value="Acetyl-CoA synthetase-like"/>
    <property type="match status" value="1"/>
</dbReference>
<accession>A0A1H3XY94</accession>
<reference evidence="6" key="1">
    <citation type="submission" date="2016-10" db="EMBL/GenBank/DDBJ databases">
        <authorList>
            <person name="Varghese N."/>
            <person name="Submissions S."/>
        </authorList>
    </citation>
    <scope>NUCLEOTIDE SEQUENCE [LARGE SCALE GENOMIC DNA]</scope>
    <source>
        <strain evidence="6">DSM 11526</strain>
    </source>
</reference>
<sequence length="549" mass="59180">MNTAGIIDLVPPAVRQQWKDEGIYPNKPAFELFREQVEAHPDQAAVISPDESISYRELYQSALRLARGFRDAGVVPGDVIACQLPNHWACCAIDLAAAALGAVVAPFPAGRDRLDIQSLVRRCNARVIVAPEAYNEVDLCAMIESLRPSLLSLRLLVVQGASRAGWQTLDRMLDVEPLSEAELPLVCPDSPVRLLVSSGTESEPKLVAYSHNALIGGRGRFLQRLLPENETFTGFYMVPLGSAFGSTATVGVLCWLGGTVVIMQKFSVSQAVQMIERNKPNFLLGVPTMMQRIAAEPALQQIDRSGLRALICGGAVIDRATVQRCTGAFGCSFINLYGSADGVNCHTLPDDDIEAILTTAGKPNPGVCEIRIVNDEGKTLPQGEIGEVLARGPLSPMQYVNAPDLDARYRTSEGWVKTGDLGMIDAKGYLVLKGRKKDIIIRGGVNISPVQVEGLVAEHPDVVSVACVPVPDEDMGQRLCLCVTLKEGSTRFSLPTIRGFLQQAGLDAGKLPEYLHFRRQLPMTPAGKVDKRALAQDVAALAVPTLKAG</sequence>